<dbReference type="EMBL" id="OX451737">
    <property type="protein sequence ID" value="CAI8597531.1"/>
    <property type="molecule type" value="Genomic_DNA"/>
</dbReference>
<dbReference type="PANTHER" id="PTHR23346">
    <property type="entry name" value="TRANSLATIONAL ACTIVATOR GCN1-RELATED"/>
    <property type="match status" value="1"/>
</dbReference>
<reference evidence="2 3" key="1">
    <citation type="submission" date="2023-01" db="EMBL/GenBank/DDBJ databases">
        <authorList>
            <person name="Kreplak J."/>
        </authorList>
    </citation>
    <scope>NUCLEOTIDE SEQUENCE [LARGE SCALE GENOMIC DNA]</scope>
</reference>
<name>A0AAV0ZI39_VICFA</name>
<evidence type="ECO:0000313" key="3">
    <source>
        <dbReference type="Proteomes" id="UP001157006"/>
    </source>
</evidence>
<dbReference type="SUPFAM" id="SSF48371">
    <property type="entry name" value="ARM repeat"/>
    <property type="match status" value="1"/>
</dbReference>
<sequence>MGDLNSSESKQFRNGQSEEYHASARDAIIKKLFYVLLYSSRKEERCAGTVWLVSLTKYCGSHPIIQKMLPEIQEAFSHLLGEENELTQELASKGMSIVYDLGDESMKQNLVNALVNTFTGSGKRKRAIKLIEDSEVFQDGSLGETFVLRYFIRWKHCSKWRVCEEAFHLLHRNWYFCY</sequence>
<accession>A0AAV0ZI39</accession>
<organism evidence="2 3">
    <name type="scientific">Vicia faba</name>
    <name type="common">Broad bean</name>
    <name type="synonym">Faba vulgaris</name>
    <dbReference type="NCBI Taxonomy" id="3906"/>
    <lineage>
        <taxon>Eukaryota</taxon>
        <taxon>Viridiplantae</taxon>
        <taxon>Streptophyta</taxon>
        <taxon>Embryophyta</taxon>
        <taxon>Tracheophyta</taxon>
        <taxon>Spermatophyta</taxon>
        <taxon>Magnoliopsida</taxon>
        <taxon>eudicotyledons</taxon>
        <taxon>Gunneridae</taxon>
        <taxon>Pentapetalae</taxon>
        <taxon>rosids</taxon>
        <taxon>fabids</taxon>
        <taxon>Fabales</taxon>
        <taxon>Fabaceae</taxon>
        <taxon>Papilionoideae</taxon>
        <taxon>50 kb inversion clade</taxon>
        <taxon>NPAAA clade</taxon>
        <taxon>Hologalegina</taxon>
        <taxon>IRL clade</taxon>
        <taxon>Fabeae</taxon>
        <taxon>Vicia</taxon>
    </lineage>
</organism>
<evidence type="ECO:0000313" key="2">
    <source>
        <dbReference type="EMBL" id="CAI8597531.1"/>
    </source>
</evidence>
<dbReference type="GO" id="GO:0005737">
    <property type="term" value="C:cytoplasm"/>
    <property type="evidence" value="ECO:0007669"/>
    <property type="project" value="TreeGrafter"/>
</dbReference>
<dbReference type="AlphaFoldDB" id="A0AAV0ZI39"/>
<dbReference type="GO" id="GO:0060090">
    <property type="term" value="F:molecular adaptor activity"/>
    <property type="evidence" value="ECO:0007669"/>
    <property type="project" value="TreeGrafter"/>
</dbReference>
<dbReference type="Proteomes" id="UP001157006">
    <property type="component" value="Chromosome 2"/>
</dbReference>
<dbReference type="InterPro" id="IPR016024">
    <property type="entry name" value="ARM-type_fold"/>
</dbReference>
<proteinExistence type="predicted"/>
<keyword evidence="1" id="KW-0677">Repeat</keyword>
<dbReference type="PANTHER" id="PTHR23346:SF19">
    <property type="entry name" value="PROTEASOME ADAPTER AND SCAFFOLD PROTEIN ECM29"/>
    <property type="match status" value="1"/>
</dbReference>
<gene>
    <name evidence="2" type="ORF">VFH_II086240</name>
</gene>
<protein>
    <submittedName>
        <fullName evidence="2">Uncharacterized protein</fullName>
    </submittedName>
</protein>
<dbReference type="GO" id="GO:0036503">
    <property type="term" value="P:ERAD pathway"/>
    <property type="evidence" value="ECO:0007669"/>
    <property type="project" value="TreeGrafter"/>
</dbReference>
<evidence type="ECO:0000256" key="1">
    <source>
        <dbReference type="ARBA" id="ARBA00022737"/>
    </source>
</evidence>
<keyword evidence="3" id="KW-1185">Reference proteome</keyword>
<dbReference type="GO" id="GO:0005634">
    <property type="term" value="C:nucleus"/>
    <property type="evidence" value="ECO:0007669"/>
    <property type="project" value="TreeGrafter"/>
</dbReference>